<evidence type="ECO:0000256" key="1">
    <source>
        <dbReference type="SAM" id="MobiDB-lite"/>
    </source>
</evidence>
<keyword evidence="4" id="KW-1185">Reference proteome</keyword>
<proteinExistence type="predicted"/>
<dbReference type="AlphaFoldDB" id="A0A1B2HAF1"/>
<dbReference type="STRING" id="1586287.BBK82_00010"/>
<feature type="region of interest" description="Disordered" evidence="1">
    <location>
        <begin position="50"/>
        <end position="75"/>
    </location>
</feature>
<evidence type="ECO:0000256" key="2">
    <source>
        <dbReference type="SAM" id="SignalP"/>
    </source>
</evidence>
<dbReference type="OrthoDB" id="3701057at2"/>
<gene>
    <name evidence="3" type="ORF">BBK82_00010</name>
</gene>
<dbReference type="Proteomes" id="UP000093053">
    <property type="component" value="Chromosome"/>
</dbReference>
<dbReference type="EMBL" id="CP016793">
    <property type="protein sequence ID" value="ANZ34702.1"/>
    <property type="molecule type" value="Genomic_DNA"/>
</dbReference>
<organism evidence="3 4">
    <name type="scientific">Lentzea guizhouensis</name>
    <dbReference type="NCBI Taxonomy" id="1586287"/>
    <lineage>
        <taxon>Bacteria</taxon>
        <taxon>Bacillati</taxon>
        <taxon>Actinomycetota</taxon>
        <taxon>Actinomycetes</taxon>
        <taxon>Pseudonocardiales</taxon>
        <taxon>Pseudonocardiaceae</taxon>
        <taxon>Lentzea</taxon>
    </lineage>
</organism>
<name>A0A1B2HAF1_9PSEU</name>
<protein>
    <submittedName>
        <fullName evidence="3">Uncharacterized protein</fullName>
    </submittedName>
</protein>
<dbReference type="RefSeq" id="WP_065913122.1">
    <property type="nucleotide sequence ID" value="NZ_CP016793.1"/>
</dbReference>
<evidence type="ECO:0000313" key="4">
    <source>
        <dbReference type="Proteomes" id="UP000093053"/>
    </source>
</evidence>
<sequence>MGKVLGALVGLVLCAACAPTVEVVPPPPPDPPGLTVAAGPCQVEEQIPEPVAAPPADPSPRSAPTGGAAPDVAPHNAENNAWKQRRSLSADAVQAGRDLITRVLPVLEPLCASGDLSAGPVRKALSEHRAYVEQRPTLVFFSMETRTVQRVTCLNGDMSAGKIRLFVQGTTGEGTCVEPVSH</sequence>
<keyword evidence="2" id="KW-0732">Signal</keyword>
<evidence type="ECO:0000313" key="3">
    <source>
        <dbReference type="EMBL" id="ANZ34702.1"/>
    </source>
</evidence>
<accession>A0A1B2HAF1</accession>
<feature type="chain" id="PRO_5038903102" evidence="2">
    <location>
        <begin position="19"/>
        <end position="182"/>
    </location>
</feature>
<feature type="signal peptide" evidence="2">
    <location>
        <begin position="1"/>
        <end position="18"/>
    </location>
</feature>
<reference evidence="3 4" key="1">
    <citation type="submission" date="2016-07" db="EMBL/GenBank/DDBJ databases">
        <title>Complete genome sequence of the Lentzea guizhouensis DHS C013.</title>
        <authorList>
            <person name="Cao C."/>
        </authorList>
    </citation>
    <scope>NUCLEOTIDE SEQUENCE [LARGE SCALE GENOMIC DNA]</scope>
    <source>
        <strain evidence="3 4">DHS C013</strain>
    </source>
</reference>
<dbReference type="KEGG" id="led:BBK82_00010"/>